<gene>
    <name evidence="1" type="ordered locus">CAP2UW1_0234</name>
</gene>
<dbReference type="STRING" id="522306.CAP2UW1_0234"/>
<dbReference type="AlphaFoldDB" id="C7RJM7"/>
<accession>C7RJM7</accession>
<dbReference type="KEGG" id="app:CAP2UW1_0234"/>
<reference evidence="1" key="1">
    <citation type="submission" date="2009-08" db="EMBL/GenBank/DDBJ databases">
        <authorList>
            <consortium name="US DOE Joint Genome Institute"/>
            <person name="Lucas S."/>
            <person name="Copeland A."/>
            <person name="Lapidus A."/>
            <person name="Glavina del Rio T."/>
            <person name="Dalin E."/>
            <person name="Tice H."/>
            <person name="Bruce D."/>
            <person name="Barry K."/>
            <person name="Pitluck S."/>
            <person name="Lowry S."/>
            <person name="Larimer F."/>
            <person name="Land M."/>
            <person name="Hauser L."/>
            <person name="Kyrpides N."/>
            <person name="Ivanova N."/>
            <person name="McMahon K.D."/>
            <person name="Hugenholtz P."/>
        </authorList>
    </citation>
    <scope>NUCLEOTIDE SEQUENCE</scope>
    <source>
        <strain evidence="1">UW-1</strain>
    </source>
</reference>
<organism evidence="1">
    <name type="scientific">Accumulibacter regalis</name>
    <dbReference type="NCBI Taxonomy" id="522306"/>
    <lineage>
        <taxon>Bacteria</taxon>
        <taxon>Pseudomonadati</taxon>
        <taxon>Pseudomonadota</taxon>
        <taxon>Betaproteobacteria</taxon>
        <taxon>Candidatus Accumulibacter</taxon>
    </lineage>
</organism>
<proteinExistence type="predicted"/>
<name>C7RJM7_ACCRE</name>
<sequence length="195" mass="21947">MRRHRPPLPDSGFKSLEIWDVPLRWDGKPWQPQNTGDNPAAFQRFGVGDTMGERLGGAGRSNLTQVLLRRAIGKCTGEGTGVRRMHLYWRDGDQQWFYVVEAGRELETSIEQQGIKPLSVEAKGFLFTFDEEAEIDEIRASTGAFLKRDRLRLASVYFTQQPSADNSRLDYHCQVGLIGDSSVRGGEGGVNYLVR</sequence>
<dbReference type="HOGENOM" id="CLU_1393649_0_0_4"/>
<protein>
    <submittedName>
        <fullName evidence="1">Uncharacterized protein</fullName>
    </submittedName>
</protein>
<reference evidence="1" key="2">
    <citation type="submission" date="2009-09" db="EMBL/GenBank/DDBJ databases">
        <title>Complete sequence of chromosome of Candidatus Accumulibacter phosphatis clade IIA str. UW-1.</title>
        <authorList>
            <consortium name="US DOE Joint Genome Institute"/>
            <person name="Martin H.G."/>
            <person name="Ivanova N."/>
            <person name="Kunin V."/>
            <person name="Warnecke F."/>
            <person name="Barry K."/>
            <person name="He S."/>
            <person name="Salamov A."/>
            <person name="Szeto E."/>
            <person name="Dalin E."/>
            <person name="Pangilinan J.L."/>
            <person name="Lapidus A."/>
            <person name="Lowry S."/>
            <person name="Kyrpides N.C."/>
            <person name="McMahon K.D."/>
            <person name="Hugenholtz P."/>
        </authorList>
    </citation>
    <scope>NUCLEOTIDE SEQUENCE [LARGE SCALE GENOMIC DNA]</scope>
    <source>
        <strain evidence="1">UW-1</strain>
    </source>
</reference>
<evidence type="ECO:0000313" key="1">
    <source>
        <dbReference type="EMBL" id="ACV33591.1"/>
    </source>
</evidence>
<dbReference type="EMBL" id="CP001715">
    <property type="protein sequence ID" value="ACV33591.1"/>
    <property type="molecule type" value="Genomic_DNA"/>
</dbReference>